<name>A0A645GZX5_9ZZZZ</name>
<dbReference type="EMBL" id="VSSQ01082769">
    <property type="protein sequence ID" value="MPN31289.1"/>
    <property type="molecule type" value="Genomic_DNA"/>
</dbReference>
<gene>
    <name evidence="1" type="ORF">SDC9_178763</name>
</gene>
<accession>A0A645GZX5</accession>
<proteinExistence type="predicted"/>
<sequence>MVPVFRKILAEPFYLFEVDSSFTVIAVEKRNQEVQIAGVQPDPGSGVVAFFVLDRPGDERIEEIPPARIEFDPAFERSLAVIDIAVRIEAPSGIICRVIVSPEIFRGI</sequence>
<evidence type="ECO:0000313" key="1">
    <source>
        <dbReference type="EMBL" id="MPN31289.1"/>
    </source>
</evidence>
<organism evidence="1">
    <name type="scientific">bioreactor metagenome</name>
    <dbReference type="NCBI Taxonomy" id="1076179"/>
    <lineage>
        <taxon>unclassified sequences</taxon>
        <taxon>metagenomes</taxon>
        <taxon>ecological metagenomes</taxon>
    </lineage>
</organism>
<protein>
    <submittedName>
        <fullName evidence="1">Uncharacterized protein</fullName>
    </submittedName>
</protein>
<comment type="caution">
    <text evidence="1">The sequence shown here is derived from an EMBL/GenBank/DDBJ whole genome shotgun (WGS) entry which is preliminary data.</text>
</comment>
<reference evidence="1" key="1">
    <citation type="submission" date="2019-08" db="EMBL/GenBank/DDBJ databases">
        <authorList>
            <person name="Kucharzyk K."/>
            <person name="Murdoch R.W."/>
            <person name="Higgins S."/>
            <person name="Loffler F."/>
        </authorList>
    </citation>
    <scope>NUCLEOTIDE SEQUENCE</scope>
</reference>
<dbReference type="AlphaFoldDB" id="A0A645GZX5"/>